<gene>
    <name evidence="1" type="ORF">Vadar_033437</name>
</gene>
<reference evidence="1 2" key="1">
    <citation type="journal article" date="2021" name="Hortic Res">
        <title>High-quality reference genome and annotation aids understanding of berry development for evergreen blueberry (Vaccinium darrowii).</title>
        <authorList>
            <person name="Yu J."/>
            <person name="Hulse-Kemp A.M."/>
            <person name="Babiker E."/>
            <person name="Staton M."/>
        </authorList>
    </citation>
    <scope>NUCLEOTIDE SEQUENCE [LARGE SCALE GENOMIC DNA]</scope>
    <source>
        <strain evidence="2">cv. NJ 8807/NJ 8810</strain>
        <tissue evidence="1">Young leaf</tissue>
    </source>
</reference>
<protein>
    <submittedName>
        <fullName evidence="1">Uncharacterized protein</fullName>
    </submittedName>
</protein>
<evidence type="ECO:0000313" key="2">
    <source>
        <dbReference type="Proteomes" id="UP000828048"/>
    </source>
</evidence>
<name>A0ACB7YHZ8_9ERIC</name>
<dbReference type="Proteomes" id="UP000828048">
    <property type="component" value="Chromosome 8"/>
</dbReference>
<sequence length="257" mass="27788">MGDGVVGVEVGKEAGNWSGRVIGVGKSKETGGLAGVGGVGISWARGSIGTMSVASYNTKLPVFLDELDFYHPLSTCACYQCGEGSNKTAHHNEDRLMQFLMGLNDTYNPIRGQILLLKPVPDIREAYNMVTQDEKQREIGNDSLTENFSVAAAVRFPKGSNSNKSFGNPSSFPSNSNNEGLFCRYCKNDTHTIETCYKLHGFPPGHSHHDPNFKPKSNRPKHQNHQHGAQSNPSAAHAASADCSTQSPSGLSTEQYQ</sequence>
<proteinExistence type="predicted"/>
<comment type="caution">
    <text evidence="1">The sequence shown here is derived from an EMBL/GenBank/DDBJ whole genome shotgun (WGS) entry which is preliminary data.</text>
</comment>
<accession>A0ACB7YHZ8</accession>
<dbReference type="EMBL" id="CM037158">
    <property type="protein sequence ID" value="KAH7853115.1"/>
    <property type="molecule type" value="Genomic_DNA"/>
</dbReference>
<evidence type="ECO:0000313" key="1">
    <source>
        <dbReference type="EMBL" id="KAH7853115.1"/>
    </source>
</evidence>
<keyword evidence="2" id="KW-1185">Reference proteome</keyword>
<organism evidence="1 2">
    <name type="scientific">Vaccinium darrowii</name>
    <dbReference type="NCBI Taxonomy" id="229202"/>
    <lineage>
        <taxon>Eukaryota</taxon>
        <taxon>Viridiplantae</taxon>
        <taxon>Streptophyta</taxon>
        <taxon>Embryophyta</taxon>
        <taxon>Tracheophyta</taxon>
        <taxon>Spermatophyta</taxon>
        <taxon>Magnoliopsida</taxon>
        <taxon>eudicotyledons</taxon>
        <taxon>Gunneridae</taxon>
        <taxon>Pentapetalae</taxon>
        <taxon>asterids</taxon>
        <taxon>Ericales</taxon>
        <taxon>Ericaceae</taxon>
        <taxon>Vaccinioideae</taxon>
        <taxon>Vaccinieae</taxon>
        <taxon>Vaccinium</taxon>
    </lineage>
</organism>